<keyword evidence="7" id="KW-1185">Reference proteome</keyword>
<dbReference type="GO" id="GO:0008483">
    <property type="term" value="F:transaminase activity"/>
    <property type="evidence" value="ECO:0007669"/>
    <property type="project" value="UniProtKB-KW"/>
</dbReference>
<protein>
    <submittedName>
        <fullName evidence="6">PLP-dependent aminotransferase family protein</fullName>
    </submittedName>
</protein>
<dbReference type="InterPro" id="IPR015422">
    <property type="entry name" value="PyrdxlP-dep_Trfase_small"/>
</dbReference>
<keyword evidence="4" id="KW-0663">Pyridoxal phosphate</keyword>
<proteinExistence type="predicted"/>
<dbReference type="InterPro" id="IPR015421">
    <property type="entry name" value="PyrdxlP-dep_Trfase_major"/>
</dbReference>
<gene>
    <name evidence="6" type="ORF">ACE41H_05180</name>
</gene>
<dbReference type="Pfam" id="PF00155">
    <property type="entry name" value="Aminotran_1_2"/>
    <property type="match status" value="1"/>
</dbReference>
<dbReference type="PANTHER" id="PTHR42790">
    <property type="entry name" value="AMINOTRANSFERASE"/>
    <property type="match status" value="1"/>
</dbReference>
<name>A0ABV5APN5_9BACL</name>
<dbReference type="PANTHER" id="PTHR42790:SF19">
    <property type="entry name" value="KYNURENINE_ALPHA-AMINOADIPATE AMINOTRANSFERASE, MITOCHONDRIAL"/>
    <property type="match status" value="1"/>
</dbReference>
<evidence type="ECO:0000313" key="7">
    <source>
        <dbReference type="Proteomes" id="UP001580346"/>
    </source>
</evidence>
<dbReference type="InterPro" id="IPR050859">
    <property type="entry name" value="Class-I_PLP-dep_aminotransf"/>
</dbReference>
<dbReference type="CDD" id="cd00609">
    <property type="entry name" value="AAT_like"/>
    <property type="match status" value="1"/>
</dbReference>
<dbReference type="RefSeq" id="WP_375353752.1">
    <property type="nucleotide sequence ID" value="NZ_JBHHMI010000003.1"/>
</dbReference>
<keyword evidence="2 6" id="KW-0032">Aminotransferase</keyword>
<dbReference type="Gene3D" id="3.40.640.10">
    <property type="entry name" value="Type I PLP-dependent aspartate aminotransferase-like (Major domain)"/>
    <property type="match status" value="1"/>
</dbReference>
<dbReference type="InterPro" id="IPR004839">
    <property type="entry name" value="Aminotransferase_I/II_large"/>
</dbReference>
<dbReference type="SUPFAM" id="SSF53383">
    <property type="entry name" value="PLP-dependent transferases"/>
    <property type="match status" value="1"/>
</dbReference>
<accession>A0ABV5APN5</accession>
<organism evidence="6 7">
    <name type="scientific">Paenibacillus enshidis</name>
    <dbReference type="NCBI Taxonomy" id="1458439"/>
    <lineage>
        <taxon>Bacteria</taxon>
        <taxon>Bacillati</taxon>
        <taxon>Bacillota</taxon>
        <taxon>Bacilli</taxon>
        <taxon>Bacillales</taxon>
        <taxon>Paenibacillaceae</taxon>
        <taxon>Paenibacillus</taxon>
    </lineage>
</organism>
<dbReference type="EMBL" id="JBHHMI010000003">
    <property type="protein sequence ID" value="MFB5266178.1"/>
    <property type="molecule type" value="Genomic_DNA"/>
</dbReference>
<evidence type="ECO:0000256" key="4">
    <source>
        <dbReference type="ARBA" id="ARBA00022898"/>
    </source>
</evidence>
<evidence type="ECO:0000256" key="2">
    <source>
        <dbReference type="ARBA" id="ARBA00022576"/>
    </source>
</evidence>
<evidence type="ECO:0000256" key="1">
    <source>
        <dbReference type="ARBA" id="ARBA00001933"/>
    </source>
</evidence>
<evidence type="ECO:0000259" key="5">
    <source>
        <dbReference type="Pfam" id="PF00155"/>
    </source>
</evidence>
<evidence type="ECO:0000256" key="3">
    <source>
        <dbReference type="ARBA" id="ARBA00022679"/>
    </source>
</evidence>
<dbReference type="Gene3D" id="3.90.1150.10">
    <property type="entry name" value="Aspartate Aminotransferase, domain 1"/>
    <property type="match status" value="1"/>
</dbReference>
<comment type="cofactor">
    <cofactor evidence="1">
        <name>pyridoxal 5'-phosphate</name>
        <dbReference type="ChEBI" id="CHEBI:597326"/>
    </cofactor>
</comment>
<sequence length="402" mass="44809">MTQRFSTMTRHLGSSAVRDILKVTQGKDILSLAGGLPAEAFFPVAAIREAYDRALSGGGTALQYGLTEGFLPLRERLCEQMAADGCRVQPDEMLMTTGSQQSIDLIARIFLDPEDVILVEAPTYLSALQVFQSYQAVPVAVETDEHGMLPDDLEAKLLRHHPKFVYVIPTFSNPGGNVWSLERRNAVVELCRKHGVLIFEDDPYGKVKFNPDVNFPSLYSIDQQYGDNGNVIYTSTFSKTVAPGVRSGWVMADASIIRMAAKAKQASDLHSSLIDQRALHELLGFFDLQGHIRTVSAEYYARMVKMTSLMQDRKWEGVSWIEPQGGMFLWVQMPEHVKADVLLQHAVREGVAFVPGQVFYSDGSGYNRMRVNFTHTDPHLLPEAIERMDRAFRSYAAAAVSV</sequence>
<dbReference type="InterPro" id="IPR015424">
    <property type="entry name" value="PyrdxlP-dep_Trfase"/>
</dbReference>
<reference evidence="6 7" key="1">
    <citation type="submission" date="2024-09" db="EMBL/GenBank/DDBJ databases">
        <title>Paenibacillus zeirhizospherea sp. nov., isolated from surface of the maize (Zea mays) roots in a horticulture field, Hungary.</title>
        <authorList>
            <person name="Marton D."/>
            <person name="Farkas M."/>
            <person name="Bedics A."/>
            <person name="Toth E."/>
            <person name="Tancsics A."/>
            <person name="Boka K."/>
            <person name="Maroti G."/>
            <person name="Kriszt B."/>
            <person name="Cserhati M."/>
        </authorList>
    </citation>
    <scope>NUCLEOTIDE SEQUENCE [LARGE SCALE GENOMIC DNA]</scope>
    <source>
        <strain evidence="6 7">KCTC 33519</strain>
    </source>
</reference>
<dbReference type="Proteomes" id="UP001580346">
    <property type="component" value="Unassembled WGS sequence"/>
</dbReference>
<comment type="caution">
    <text evidence="6">The sequence shown here is derived from an EMBL/GenBank/DDBJ whole genome shotgun (WGS) entry which is preliminary data.</text>
</comment>
<keyword evidence="3" id="KW-0808">Transferase</keyword>
<evidence type="ECO:0000313" key="6">
    <source>
        <dbReference type="EMBL" id="MFB5266178.1"/>
    </source>
</evidence>
<feature type="domain" description="Aminotransferase class I/classII large" evidence="5">
    <location>
        <begin position="41"/>
        <end position="387"/>
    </location>
</feature>